<dbReference type="GO" id="GO:0003677">
    <property type="term" value="F:DNA binding"/>
    <property type="evidence" value="ECO:0007669"/>
    <property type="project" value="InterPro"/>
</dbReference>
<dbReference type="InterPro" id="IPR008921">
    <property type="entry name" value="DNA_pol3_clamp-load_cplx_C"/>
</dbReference>
<dbReference type="PANTHER" id="PTHR13779:SF7">
    <property type="entry name" value="ATPASE WRNIP1"/>
    <property type="match status" value="1"/>
</dbReference>
<proteinExistence type="predicted"/>
<dbReference type="GO" id="GO:0017116">
    <property type="term" value="F:single-stranded DNA helicase activity"/>
    <property type="evidence" value="ECO:0007669"/>
    <property type="project" value="TreeGrafter"/>
</dbReference>
<evidence type="ECO:0000313" key="2">
    <source>
        <dbReference type="EMBL" id="GAI18300.1"/>
    </source>
</evidence>
<dbReference type="InterPro" id="IPR051314">
    <property type="entry name" value="AAA_ATPase_RarA/MGS1/WRNIP1"/>
</dbReference>
<gene>
    <name evidence="2" type="ORF">S06H3_10013</name>
</gene>
<dbReference type="SUPFAM" id="SSF48019">
    <property type="entry name" value="post-AAA+ oligomerization domain-like"/>
    <property type="match status" value="1"/>
</dbReference>
<dbReference type="InterPro" id="IPR021886">
    <property type="entry name" value="MgsA_C"/>
</dbReference>
<reference evidence="2" key="1">
    <citation type="journal article" date="2014" name="Front. Microbiol.">
        <title>High frequency of phylogenetically diverse reductive dehalogenase-homologous genes in deep subseafloor sedimentary metagenomes.</title>
        <authorList>
            <person name="Kawai M."/>
            <person name="Futagami T."/>
            <person name="Toyoda A."/>
            <person name="Takaki Y."/>
            <person name="Nishi S."/>
            <person name="Hori S."/>
            <person name="Arai W."/>
            <person name="Tsubouchi T."/>
            <person name="Morono Y."/>
            <person name="Uchiyama I."/>
            <person name="Ito T."/>
            <person name="Fujiyama A."/>
            <person name="Inagaki F."/>
            <person name="Takami H."/>
        </authorList>
    </citation>
    <scope>NUCLEOTIDE SEQUENCE</scope>
    <source>
        <strain evidence="2">Expedition CK06-06</strain>
    </source>
</reference>
<dbReference type="GO" id="GO:0008047">
    <property type="term" value="F:enzyme activator activity"/>
    <property type="evidence" value="ECO:0007669"/>
    <property type="project" value="TreeGrafter"/>
</dbReference>
<organism evidence="2">
    <name type="scientific">marine sediment metagenome</name>
    <dbReference type="NCBI Taxonomy" id="412755"/>
    <lineage>
        <taxon>unclassified sequences</taxon>
        <taxon>metagenomes</taxon>
        <taxon>ecological metagenomes</taxon>
    </lineage>
</organism>
<dbReference type="EMBL" id="BARV01004546">
    <property type="protein sequence ID" value="GAI18300.1"/>
    <property type="molecule type" value="Genomic_DNA"/>
</dbReference>
<dbReference type="AlphaFoldDB" id="X1MUB0"/>
<feature type="domain" description="MgsA AAA+ ATPase C-terminal" evidence="1">
    <location>
        <begin position="1"/>
        <end position="66"/>
    </location>
</feature>
<comment type="caution">
    <text evidence="2">The sequence shown here is derived from an EMBL/GenBank/DDBJ whole genome shotgun (WGS) entry which is preliminary data.</text>
</comment>
<name>X1MUB0_9ZZZZ</name>
<sequence length="73" mass="8841">PLVIRNAPTRLMKDLSYGKGYKYAHNFKDGYIKQEHLPEELKSKRYYFPTDRGFEKEIKQRLEKLKTKYKDSI</sequence>
<dbReference type="GO" id="GO:0000731">
    <property type="term" value="P:DNA synthesis involved in DNA repair"/>
    <property type="evidence" value="ECO:0007669"/>
    <property type="project" value="TreeGrafter"/>
</dbReference>
<evidence type="ECO:0000259" key="1">
    <source>
        <dbReference type="Pfam" id="PF12002"/>
    </source>
</evidence>
<dbReference type="PANTHER" id="PTHR13779">
    <property type="entry name" value="WERNER HELICASE-INTERACTING PROTEIN 1 FAMILY MEMBER"/>
    <property type="match status" value="1"/>
</dbReference>
<dbReference type="Pfam" id="PF12002">
    <property type="entry name" value="MgsA_C"/>
    <property type="match status" value="1"/>
</dbReference>
<accession>X1MUB0</accession>
<feature type="non-terminal residue" evidence="2">
    <location>
        <position position="1"/>
    </location>
</feature>
<protein>
    <recommendedName>
        <fullName evidence="1">MgsA AAA+ ATPase C-terminal domain-containing protein</fullName>
    </recommendedName>
</protein>
<dbReference type="Gene3D" id="1.10.3710.10">
    <property type="entry name" value="DNA polymerase III clamp loader subunits, C-terminal domain"/>
    <property type="match status" value="1"/>
</dbReference>
<dbReference type="GO" id="GO:0006261">
    <property type="term" value="P:DNA-templated DNA replication"/>
    <property type="evidence" value="ECO:0007669"/>
    <property type="project" value="TreeGrafter"/>
</dbReference>